<proteinExistence type="predicted"/>
<dbReference type="AlphaFoldDB" id="A0A0R1P4X0"/>
<dbReference type="OrthoDB" id="308265at2"/>
<evidence type="ECO:0000313" key="2">
    <source>
        <dbReference type="EMBL" id="KRL27145.1"/>
    </source>
</evidence>
<protein>
    <submittedName>
        <fullName evidence="2">LIV-E family branched chain amino acid exporter</fullName>
    </submittedName>
</protein>
<gene>
    <name evidence="2" type="ORF">FD27_GL000895</name>
</gene>
<reference evidence="2 3" key="1">
    <citation type="journal article" date="2015" name="Genome Announc.">
        <title>Expanding the biotechnology potential of lactobacilli through comparative genomics of 213 strains and associated genera.</title>
        <authorList>
            <person name="Sun Z."/>
            <person name="Harris H.M."/>
            <person name="McCann A."/>
            <person name="Guo C."/>
            <person name="Argimon S."/>
            <person name="Zhang W."/>
            <person name="Yang X."/>
            <person name="Jeffery I.B."/>
            <person name="Cooney J.C."/>
            <person name="Kagawa T.F."/>
            <person name="Liu W."/>
            <person name="Song Y."/>
            <person name="Salvetti E."/>
            <person name="Wrobel A."/>
            <person name="Rasinkangas P."/>
            <person name="Parkhill J."/>
            <person name="Rea M.C."/>
            <person name="O'Sullivan O."/>
            <person name="Ritari J."/>
            <person name="Douillard F.P."/>
            <person name="Paul Ross R."/>
            <person name="Yang R."/>
            <person name="Briner A.E."/>
            <person name="Felis G.E."/>
            <person name="de Vos W.M."/>
            <person name="Barrangou R."/>
            <person name="Klaenhammer T.R."/>
            <person name="Caufield P.W."/>
            <person name="Cui Y."/>
            <person name="Zhang H."/>
            <person name="O'Toole P.W."/>
        </authorList>
    </citation>
    <scope>NUCLEOTIDE SEQUENCE [LARGE SCALE GENOMIC DNA]</scope>
    <source>
        <strain evidence="2 3">DSM 13145</strain>
    </source>
</reference>
<accession>A0A0R1P4X0</accession>
<dbReference type="Proteomes" id="UP000051445">
    <property type="component" value="Unassembled WGS sequence"/>
</dbReference>
<dbReference type="InterPro" id="IPR008407">
    <property type="entry name" value="Brnchd-chn_aa_trnsp_AzlD"/>
</dbReference>
<keyword evidence="1" id="KW-1133">Transmembrane helix</keyword>
<dbReference type="EMBL" id="AZER01000016">
    <property type="protein sequence ID" value="KRL27145.1"/>
    <property type="molecule type" value="Genomic_DNA"/>
</dbReference>
<feature type="transmembrane region" description="Helical" evidence="1">
    <location>
        <begin position="7"/>
        <end position="28"/>
    </location>
</feature>
<sequence>MTIIQQIISISIAAIANFLTRVFPFLIFDHNKNGSDEISPFIEGLGKFLPPAIMGMLVVYCFRNVNFLSGTHGLPDIIATVITVLIHLWRRNMCLSLLVGTVSYILLVNFIF</sequence>
<dbReference type="RefSeq" id="WP_057750786.1">
    <property type="nucleotide sequence ID" value="NZ_AZER01000016.1"/>
</dbReference>
<keyword evidence="1" id="KW-0472">Membrane</keyword>
<dbReference type="STRING" id="1423746.FD27_GL000895"/>
<keyword evidence="3" id="KW-1185">Reference proteome</keyword>
<keyword evidence="1" id="KW-0812">Transmembrane</keyword>
<feature type="transmembrane region" description="Helical" evidence="1">
    <location>
        <begin position="48"/>
        <end position="66"/>
    </location>
</feature>
<evidence type="ECO:0000256" key="1">
    <source>
        <dbReference type="SAM" id="Phobius"/>
    </source>
</evidence>
<feature type="transmembrane region" description="Helical" evidence="1">
    <location>
        <begin position="73"/>
        <end position="89"/>
    </location>
</feature>
<dbReference type="PATRIC" id="fig|1423746.3.peg.906"/>
<name>A0A0R1P4X0_9LACO</name>
<evidence type="ECO:0000313" key="3">
    <source>
        <dbReference type="Proteomes" id="UP000051445"/>
    </source>
</evidence>
<dbReference type="PIRSF" id="PIRSF003203">
    <property type="entry name" value="AzlD"/>
    <property type="match status" value="1"/>
</dbReference>
<organism evidence="2 3">
    <name type="scientific">Limosilactobacillus frumenti DSM 13145</name>
    <dbReference type="NCBI Taxonomy" id="1423746"/>
    <lineage>
        <taxon>Bacteria</taxon>
        <taxon>Bacillati</taxon>
        <taxon>Bacillota</taxon>
        <taxon>Bacilli</taxon>
        <taxon>Lactobacillales</taxon>
        <taxon>Lactobacillaceae</taxon>
        <taxon>Limosilactobacillus</taxon>
    </lineage>
</organism>
<dbReference type="Pfam" id="PF05437">
    <property type="entry name" value="AzlD"/>
    <property type="match status" value="1"/>
</dbReference>
<feature type="transmembrane region" description="Helical" evidence="1">
    <location>
        <begin position="95"/>
        <end position="111"/>
    </location>
</feature>
<comment type="caution">
    <text evidence="2">The sequence shown here is derived from an EMBL/GenBank/DDBJ whole genome shotgun (WGS) entry which is preliminary data.</text>
</comment>